<gene>
    <name evidence="2" type="ORF">NDU88_007095</name>
</gene>
<dbReference type="EMBL" id="JANPWB010000005">
    <property type="protein sequence ID" value="KAJ1190357.1"/>
    <property type="molecule type" value="Genomic_DNA"/>
</dbReference>
<accession>A0AAV7UMX0</accession>
<evidence type="ECO:0000256" key="1">
    <source>
        <dbReference type="SAM" id="MobiDB-lite"/>
    </source>
</evidence>
<sequence length="106" mass="12161">MIQKPRQQREPRSPCGDAARPGIATIRCKENIKAPQATPWRRKRKRVRVWSDQECNYHRRIIEEAVERWAHPCRDREASVEQEYHMKKVTGMSGAGEAGAGVEGHG</sequence>
<comment type="caution">
    <text evidence="2">The sequence shown here is derived from an EMBL/GenBank/DDBJ whole genome shotgun (WGS) entry which is preliminary data.</text>
</comment>
<proteinExistence type="predicted"/>
<keyword evidence="3" id="KW-1185">Reference proteome</keyword>
<protein>
    <submittedName>
        <fullName evidence="2">Uncharacterized protein</fullName>
    </submittedName>
</protein>
<feature type="region of interest" description="Disordered" evidence="1">
    <location>
        <begin position="1"/>
        <end position="23"/>
    </location>
</feature>
<evidence type="ECO:0000313" key="3">
    <source>
        <dbReference type="Proteomes" id="UP001066276"/>
    </source>
</evidence>
<organism evidence="2 3">
    <name type="scientific">Pleurodeles waltl</name>
    <name type="common">Iberian ribbed newt</name>
    <dbReference type="NCBI Taxonomy" id="8319"/>
    <lineage>
        <taxon>Eukaryota</taxon>
        <taxon>Metazoa</taxon>
        <taxon>Chordata</taxon>
        <taxon>Craniata</taxon>
        <taxon>Vertebrata</taxon>
        <taxon>Euteleostomi</taxon>
        <taxon>Amphibia</taxon>
        <taxon>Batrachia</taxon>
        <taxon>Caudata</taxon>
        <taxon>Salamandroidea</taxon>
        <taxon>Salamandridae</taxon>
        <taxon>Pleurodelinae</taxon>
        <taxon>Pleurodeles</taxon>
    </lineage>
</organism>
<reference evidence="2" key="1">
    <citation type="journal article" date="2022" name="bioRxiv">
        <title>Sequencing and chromosome-scale assembly of the giantPleurodeles waltlgenome.</title>
        <authorList>
            <person name="Brown T."/>
            <person name="Elewa A."/>
            <person name="Iarovenko S."/>
            <person name="Subramanian E."/>
            <person name="Araus A.J."/>
            <person name="Petzold A."/>
            <person name="Susuki M."/>
            <person name="Suzuki K.-i.T."/>
            <person name="Hayashi T."/>
            <person name="Toyoda A."/>
            <person name="Oliveira C."/>
            <person name="Osipova E."/>
            <person name="Leigh N.D."/>
            <person name="Simon A."/>
            <person name="Yun M.H."/>
        </authorList>
    </citation>
    <scope>NUCLEOTIDE SEQUENCE</scope>
    <source>
        <strain evidence="2">20211129_DDA</strain>
        <tissue evidence="2">Liver</tissue>
    </source>
</reference>
<evidence type="ECO:0000313" key="2">
    <source>
        <dbReference type="EMBL" id="KAJ1190357.1"/>
    </source>
</evidence>
<name>A0AAV7UMX0_PLEWA</name>
<dbReference type="AlphaFoldDB" id="A0AAV7UMX0"/>
<dbReference type="Proteomes" id="UP001066276">
    <property type="component" value="Chromosome 3_1"/>
</dbReference>